<dbReference type="SUPFAM" id="SSF81301">
    <property type="entry name" value="Nucleotidyltransferase"/>
    <property type="match status" value="1"/>
</dbReference>
<comment type="catalytic activity">
    <reaction evidence="3">
        <text>spectinomycin + ATP = 9-O-adenylylspectinomycin + diphosphate</text>
        <dbReference type="Rhea" id="RHEA:63228"/>
        <dbReference type="ChEBI" id="CHEBI:30616"/>
        <dbReference type="ChEBI" id="CHEBI:33019"/>
        <dbReference type="ChEBI" id="CHEBI:146260"/>
        <dbReference type="ChEBI" id="CHEBI:146261"/>
    </reaction>
</comment>
<dbReference type="RefSeq" id="WP_093167015.1">
    <property type="nucleotide sequence ID" value="NZ_FNCN01000001.1"/>
</dbReference>
<organism evidence="5 6">
    <name type="scientific">Sinosporangium album</name>
    <dbReference type="NCBI Taxonomy" id="504805"/>
    <lineage>
        <taxon>Bacteria</taxon>
        <taxon>Bacillati</taxon>
        <taxon>Actinomycetota</taxon>
        <taxon>Actinomycetes</taxon>
        <taxon>Streptosporangiales</taxon>
        <taxon>Streptosporangiaceae</taxon>
        <taxon>Sinosporangium</taxon>
    </lineage>
</organism>
<accession>A0A1G7QNH2</accession>
<feature type="domain" description="Adenylyltransferase AadA C-terminal" evidence="4">
    <location>
        <begin position="148"/>
        <end position="249"/>
    </location>
</feature>
<evidence type="ECO:0000259" key="4">
    <source>
        <dbReference type="Pfam" id="PF13427"/>
    </source>
</evidence>
<keyword evidence="1 5" id="KW-0808">Transferase</keyword>
<dbReference type="Proteomes" id="UP000198923">
    <property type="component" value="Unassembled WGS sequence"/>
</dbReference>
<dbReference type="AlphaFoldDB" id="A0A1G7QNH2"/>
<evidence type="ECO:0000313" key="5">
    <source>
        <dbReference type="EMBL" id="SDG00066.1"/>
    </source>
</evidence>
<sequence length="258" mass="27925">MGEGAGTQAADVVGLVREVLGADVVGAYMLGSAVLGGLRSSSDVDVFAVVRRPVAGEERRTLVDRLMAISGPVAAPGGARPVELTIVVQSEVRPWRYPPVCEFQYGEWLREEYERGEVPVPVASPDLATLITMVLQGDTALYGPPPREVLDAVPQKDLARGSAAVVPELLEELETDTRNAVLTLTRVWSTLATGEIRSKDTAAAWALGRLPEERRPVLAHARAVYLGEERERWDDLLPGLRPYADHVIAEIDSLTPTD</sequence>
<dbReference type="OrthoDB" id="7058480at2"/>
<dbReference type="GO" id="GO:0070566">
    <property type="term" value="F:adenylyltransferase activity"/>
    <property type="evidence" value="ECO:0007669"/>
    <property type="project" value="InterPro"/>
</dbReference>
<dbReference type="GO" id="GO:0046677">
    <property type="term" value="P:response to antibiotic"/>
    <property type="evidence" value="ECO:0007669"/>
    <property type="project" value="UniProtKB-KW"/>
</dbReference>
<dbReference type="InterPro" id="IPR025184">
    <property type="entry name" value="AadA_C"/>
</dbReference>
<keyword evidence="2" id="KW-0046">Antibiotic resistance</keyword>
<protein>
    <submittedName>
        <fullName evidence="5">Streptomycin 3-adenylyltransferase</fullName>
    </submittedName>
</protein>
<gene>
    <name evidence="5" type="ORF">SAMN05421505_10159</name>
</gene>
<dbReference type="InterPro" id="IPR043519">
    <property type="entry name" value="NT_sf"/>
</dbReference>
<evidence type="ECO:0000313" key="6">
    <source>
        <dbReference type="Proteomes" id="UP000198923"/>
    </source>
</evidence>
<evidence type="ECO:0000256" key="2">
    <source>
        <dbReference type="ARBA" id="ARBA00023251"/>
    </source>
</evidence>
<dbReference type="InterPro" id="IPR024172">
    <property type="entry name" value="AadA/Aad9"/>
</dbReference>
<keyword evidence="5" id="KW-0548">Nucleotidyltransferase</keyword>
<evidence type="ECO:0000256" key="1">
    <source>
        <dbReference type="ARBA" id="ARBA00022679"/>
    </source>
</evidence>
<proteinExistence type="predicted"/>
<dbReference type="Pfam" id="PF13427">
    <property type="entry name" value="AadA_C"/>
    <property type="match status" value="1"/>
</dbReference>
<dbReference type="EMBL" id="FNCN01000001">
    <property type="protein sequence ID" value="SDG00066.1"/>
    <property type="molecule type" value="Genomic_DNA"/>
</dbReference>
<keyword evidence="6" id="KW-1185">Reference proteome</keyword>
<dbReference type="PIRSF" id="PIRSF000819">
    <property type="entry name" value="Streptomycin_3-adenylyltransf"/>
    <property type="match status" value="1"/>
</dbReference>
<evidence type="ECO:0000256" key="3">
    <source>
        <dbReference type="ARBA" id="ARBA00047831"/>
    </source>
</evidence>
<name>A0A1G7QNH2_9ACTN</name>
<reference evidence="5 6" key="1">
    <citation type="submission" date="2016-10" db="EMBL/GenBank/DDBJ databases">
        <authorList>
            <person name="de Groot N.N."/>
        </authorList>
    </citation>
    <scope>NUCLEOTIDE SEQUENCE [LARGE SCALE GENOMIC DNA]</scope>
    <source>
        <strain evidence="5 6">CPCC 201354</strain>
    </source>
</reference>
<dbReference type="NCBIfam" id="NF010309">
    <property type="entry name" value="PRK13746.1"/>
    <property type="match status" value="1"/>
</dbReference>
<dbReference type="CDD" id="cd05403">
    <property type="entry name" value="NT_KNTase_like"/>
    <property type="match status" value="1"/>
</dbReference>